<protein>
    <submittedName>
        <fullName evidence="1">Uncharacterized protein</fullName>
    </submittedName>
</protein>
<proteinExistence type="predicted"/>
<sequence>MNKDNAVILLAVTGGIKRGIAHSVGTYRPGNRVELTQFLQVQVGIHQLENVGRKQHGKTHIGREIVVGNVKSYRDIVPRIRCIYIRFYQNLH</sequence>
<organism evidence="1">
    <name type="scientific">bioreactor metagenome</name>
    <dbReference type="NCBI Taxonomy" id="1076179"/>
    <lineage>
        <taxon>unclassified sequences</taxon>
        <taxon>metagenomes</taxon>
        <taxon>ecological metagenomes</taxon>
    </lineage>
</organism>
<reference evidence="1" key="1">
    <citation type="submission" date="2019-08" db="EMBL/GenBank/DDBJ databases">
        <authorList>
            <person name="Kucharzyk K."/>
            <person name="Murdoch R.W."/>
            <person name="Higgins S."/>
            <person name="Loffler F."/>
        </authorList>
    </citation>
    <scope>NUCLEOTIDE SEQUENCE</scope>
</reference>
<name>A0A645HDW9_9ZZZZ</name>
<evidence type="ECO:0000313" key="1">
    <source>
        <dbReference type="EMBL" id="MPN33973.1"/>
    </source>
</evidence>
<gene>
    <name evidence="1" type="ORF">SDC9_181465</name>
</gene>
<accession>A0A645HDW9</accession>
<dbReference type="AlphaFoldDB" id="A0A645HDW9"/>
<comment type="caution">
    <text evidence="1">The sequence shown here is derived from an EMBL/GenBank/DDBJ whole genome shotgun (WGS) entry which is preliminary data.</text>
</comment>
<dbReference type="EMBL" id="VSSQ01086778">
    <property type="protein sequence ID" value="MPN33973.1"/>
    <property type="molecule type" value="Genomic_DNA"/>
</dbReference>